<dbReference type="Pfam" id="PF06902">
    <property type="entry name" value="Fer4_19"/>
    <property type="match status" value="1"/>
</dbReference>
<dbReference type="KEGG" id="mpl:Mpal_1281"/>
<dbReference type="OrthoDB" id="5781at2157"/>
<evidence type="ECO:0000313" key="6">
    <source>
        <dbReference type="EMBL" id="ACL16615.1"/>
    </source>
</evidence>
<evidence type="ECO:0000256" key="4">
    <source>
        <dbReference type="ARBA" id="ARBA00023014"/>
    </source>
</evidence>
<keyword evidence="2" id="KW-0479">Metal-binding</keyword>
<dbReference type="STRING" id="521011.Mpal_1281"/>
<dbReference type="PIRSF" id="PIRSF009180">
    <property type="entry name" value="UCP009180"/>
    <property type="match status" value="1"/>
</dbReference>
<evidence type="ECO:0000259" key="5">
    <source>
        <dbReference type="SMART" id="SM00704"/>
    </source>
</evidence>
<feature type="domain" description="Iron-binding zinc finger CDGSH type" evidence="5">
    <location>
        <begin position="199"/>
        <end position="233"/>
    </location>
</feature>
<dbReference type="PANTHER" id="PTHR46491:SF3">
    <property type="entry name" value="CDGSH IRON-SULFUR DOMAIN-CONTAINING PROTEIN 3, MITOCHONDRIAL"/>
    <property type="match status" value="1"/>
</dbReference>
<dbReference type="eggNOG" id="arCOG03174">
    <property type="taxonomic scope" value="Archaea"/>
</dbReference>
<dbReference type="SMART" id="SM00704">
    <property type="entry name" value="ZnF_CDGSH"/>
    <property type="match status" value="2"/>
</dbReference>
<dbReference type="Proteomes" id="UP000002457">
    <property type="component" value="Chromosome"/>
</dbReference>
<keyword evidence="7" id="KW-1185">Reference proteome</keyword>
<dbReference type="InterPro" id="IPR010693">
    <property type="entry name" value="Divergent_4Fe-4S_mono-cluster"/>
</dbReference>
<gene>
    <name evidence="6" type="ordered locus">Mpal_1281</name>
</gene>
<dbReference type="EMBL" id="CP001338">
    <property type="protein sequence ID" value="ACL16615.1"/>
    <property type="molecule type" value="Genomic_DNA"/>
</dbReference>
<dbReference type="InterPro" id="IPR042216">
    <property type="entry name" value="MitoNEET_CISD"/>
</dbReference>
<name>B8GHL0_METPE</name>
<protein>
    <recommendedName>
        <fullName evidence="5">Iron-binding zinc finger CDGSH type domain-containing protein</fullName>
    </recommendedName>
</protein>
<organism evidence="6 7">
    <name type="scientific">Methanosphaerula palustris (strain ATCC BAA-1556 / DSM 19958 / E1-9c)</name>
    <dbReference type="NCBI Taxonomy" id="521011"/>
    <lineage>
        <taxon>Archaea</taxon>
        <taxon>Methanobacteriati</taxon>
        <taxon>Methanobacteriota</taxon>
        <taxon>Stenosarchaea group</taxon>
        <taxon>Methanomicrobia</taxon>
        <taxon>Methanomicrobiales</taxon>
        <taxon>Methanoregulaceae</taxon>
        <taxon>Methanosphaerula</taxon>
    </lineage>
</organism>
<dbReference type="AlphaFoldDB" id="B8GHL0"/>
<dbReference type="InterPro" id="IPR018967">
    <property type="entry name" value="FeS-contain_CDGSH-typ"/>
</dbReference>
<reference evidence="6 7" key="1">
    <citation type="journal article" date="2015" name="Genome Announc.">
        <title>Complete Genome Sequence of Methanosphaerula palustris E1-9CT, a Hydrogenotrophic Methanogen Isolated from a Minerotrophic Fen Peatland.</title>
        <authorList>
            <person name="Cadillo-Quiroz H."/>
            <person name="Browne P."/>
            <person name="Kyrpides N."/>
            <person name="Woyke T."/>
            <person name="Goodwin L."/>
            <person name="Detter C."/>
            <person name="Yavitt J.B."/>
            <person name="Zinder S.H."/>
        </authorList>
    </citation>
    <scope>NUCLEOTIDE SEQUENCE [LARGE SCALE GENOMIC DNA]</scope>
    <source>
        <strain evidence="7">ATCC BAA-1556 / DSM 19958 / E1-9c</strain>
    </source>
</reference>
<keyword evidence="1" id="KW-0001">2Fe-2S</keyword>
<evidence type="ECO:0000313" key="7">
    <source>
        <dbReference type="Proteomes" id="UP000002457"/>
    </source>
</evidence>
<keyword evidence="3" id="KW-0408">Iron</keyword>
<dbReference type="InterPro" id="IPR052950">
    <property type="entry name" value="CISD"/>
</dbReference>
<dbReference type="InterPro" id="IPR016548">
    <property type="entry name" value="UCP009180"/>
</dbReference>
<evidence type="ECO:0000256" key="2">
    <source>
        <dbReference type="ARBA" id="ARBA00022723"/>
    </source>
</evidence>
<accession>B8GHL0</accession>
<sequence>MTETEKKSGEPENNSMKITVTKNGPYIVTGCVPLILMEICNDDEGYCRTWREVKRFPVQETYALCRCGHSQNKPFCTGMHAKIGFDGTETAGNEPWLRHPRIIRGPDLELLDYENLCVHARFCMRAGGIWNLTEQSDIPEAREIAIEEACNCPSGRLVMKDRESGKTIEPDLEKSIVIIEYPPRGEHGPLWVRGGIPVLSANGTPYKVRNRLTLCRCGKSENWPFCDGNHVQN</sequence>
<dbReference type="Gene3D" id="3.40.5.90">
    <property type="entry name" value="CDGSH iron-sulfur domain, mitoNEET-type"/>
    <property type="match status" value="2"/>
</dbReference>
<dbReference type="Pfam" id="PF09360">
    <property type="entry name" value="zf-CDGSH"/>
    <property type="match status" value="2"/>
</dbReference>
<evidence type="ECO:0000256" key="1">
    <source>
        <dbReference type="ARBA" id="ARBA00022714"/>
    </source>
</evidence>
<dbReference type="GeneID" id="7271141"/>
<dbReference type="RefSeq" id="WP_012617934.1">
    <property type="nucleotide sequence ID" value="NC_011832.1"/>
</dbReference>
<dbReference type="GO" id="GO:0005737">
    <property type="term" value="C:cytoplasm"/>
    <property type="evidence" value="ECO:0007669"/>
    <property type="project" value="UniProtKB-ARBA"/>
</dbReference>
<keyword evidence="4" id="KW-0411">Iron-sulfur</keyword>
<dbReference type="PANTHER" id="PTHR46491">
    <property type="entry name" value="CDGSH IRON SULFUR DOMAIN PROTEIN HOMOLOG"/>
    <property type="match status" value="1"/>
</dbReference>
<dbReference type="HOGENOM" id="CLU_1233392_0_0_2"/>
<feature type="domain" description="Iron-binding zinc finger CDGSH type" evidence="5">
    <location>
        <begin position="51"/>
        <end position="86"/>
    </location>
</feature>
<dbReference type="GO" id="GO:0051537">
    <property type="term" value="F:2 iron, 2 sulfur cluster binding"/>
    <property type="evidence" value="ECO:0007669"/>
    <property type="project" value="UniProtKB-KW"/>
</dbReference>
<proteinExistence type="predicted"/>
<evidence type="ECO:0000256" key="3">
    <source>
        <dbReference type="ARBA" id="ARBA00023004"/>
    </source>
</evidence>
<dbReference type="GO" id="GO:0046872">
    <property type="term" value="F:metal ion binding"/>
    <property type="evidence" value="ECO:0007669"/>
    <property type="project" value="UniProtKB-KW"/>
</dbReference>